<proteinExistence type="predicted"/>
<reference evidence="1 2" key="1">
    <citation type="submission" date="2019-06" db="EMBL/GenBank/DDBJ databases">
        <authorList>
            <person name="Livingstone P."/>
            <person name="Whitworth D."/>
        </authorList>
    </citation>
    <scope>NUCLEOTIDE SEQUENCE [LARGE SCALE GENOMIC DNA]</scope>
    <source>
        <strain evidence="1 2">AM401</strain>
    </source>
</reference>
<dbReference type="RefSeq" id="WP_141647966.1">
    <property type="nucleotide sequence ID" value="NZ_VIFM01000269.1"/>
</dbReference>
<gene>
    <name evidence="1" type="ORF">FJV41_40460</name>
</gene>
<organism evidence="1 2">
    <name type="scientific">Myxococcus llanfairpwllgwyngyllgogerychwyrndrobwllllantysiliogogogochensis</name>
    <dbReference type="NCBI Taxonomy" id="2590453"/>
    <lineage>
        <taxon>Bacteria</taxon>
        <taxon>Pseudomonadati</taxon>
        <taxon>Myxococcota</taxon>
        <taxon>Myxococcia</taxon>
        <taxon>Myxococcales</taxon>
        <taxon>Cystobacterineae</taxon>
        <taxon>Myxococcaceae</taxon>
        <taxon>Myxococcus</taxon>
    </lineage>
</organism>
<evidence type="ECO:0000313" key="1">
    <source>
        <dbReference type="EMBL" id="TQF10248.1"/>
    </source>
</evidence>
<dbReference type="EMBL" id="VIFM01000269">
    <property type="protein sequence ID" value="TQF10248.1"/>
    <property type="molecule type" value="Genomic_DNA"/>
</dbReference>
<dbReference type="AlphaFoldDB" id="A0A540WMK0"/>
<accession>A0A540WMK0</accession>
<keyword evidence="2" id="KW-1185">Reference proteome</keyword>
<sequence>MLPWLSRAASGARTVVATLRFLEAAELAQVEDILVDCAKRANLEVNERMLGEGKRPTREWCEKEVRRDARNNVVTWAMELGRAKHEVALECARARLGERFPGSFSVEPRYFRDPKTGRLRLLDPEEVRRWLDEGLFHLLSGTLVPDIVIHASGNPLSVQRVYDFKFPCSDLRVPDWGRTSATDGSGRRLTQGELYDAVLTPRLRSVHVSPGHGITR</sequence>
<dbReference type="OrthoDB" id="5501681at2"/>
<protein>
    <submittedName>
        <fullName evidence="1">Uncharacterized protein</fullName>
    </submittedName>
</protein>
<evidence type="ECO:0000313" key="2">
    <source>
        <dbReference type="Proteomes" id="UP000315369"/>
    </source>
</evidence>
<comment type="caution">
    <text evidence="1">The sequence shown here is derived from an EMBL/GenBank/DDBJ whole genome shotgun (WGS) entry which is preliminary data.</text>
</comment>
<dbReference type="Proteomes" id="UP000315369">
    <property type="component" value="Unassembled WGS sequence"/>
</dbReference>
<name>A0A540WMK0_9BACT</name>